<evidence type="ECO:0000313" key="3">
    <source>
        <dbReference type="Proteomes" id="UP000318834"/>
    </source>
</evidence>
<feature type="transmembrane region" description="Helical" evidence="1">
    <location>
        <begin position="176"/>
        <end position="197"/>
    </location>
</feature>
<feature type="transmembrane region" description="Helical" evidence="1">
    <location>
        <begin position="32"/>
        <end position="50"/>
    </location>
</feature>
<dbReference type="InterPro" id="IPR018710">
    <property type="entry name" value="DUF2232"/>
</dbReference>
<protein>
    <submittedName>
        <fullName evidence="2">DUF2232 domain-containing protein</fullName>
    </submittedName>
</protein>
<accession>A0A537IYW4</accession>
<gene>
    <name evidence="2" type="ORF">E6H05_03590</name>
</gene>
<organism evidence="2 3">
    <name type="scientific">Candidatus Segetimicrobium genomatis</name>
    <dbReference type="NCBI Taxonomy" id="2569760"/>
    <lineage>
        <taxon>Bacteria</taxon>
        <taxon>Bacillati</taxon>
        <taxon>Candidatus Sysuimicrobiota</taxon>
        <taxon>Candidatus Sysuimicrobiia</taxon>
        <taxon>Candidatus Sysuimicrobiales</taxon>
        <taxon>Candidatus Segetimicrobiaceae</taxon>
        <taxon>Candidatus Segetimicrobium</taxon>
    </lineage>
</organism>
<keyword evidence="1" id="KW-1133">Transmembrane helix</keyword>
<reference evidence="2 3" key="1">
    <citation type="journal article" date="2019" name="Nat. Microbiol.">
        <title>Mediterranean grassland soil C-N compound turnover is dependent on rainfall and depth, and is mediated by genomically divergent microorganisms.</title>
        <authorList>
            <person name="Diamond S."/>
            <person name="Andeer P.F."/>
            <person name="Li Z."/>
            <person name="Crits-Christoph A."/>
            <person name="Burstein D."/>
            <person name="Anantharaman K."/>
            <person name="Lane K.R."/>
            <person name="Thomas B.C."/>
            <person name="Pan C."/>
            <person name="Northen T.R."/>
            <person name="Banfield J.F."/>
        </authorList>
    </citation>
    <scope>NUCLEOTIDE SEQUENCE [LARGE SCALE GENOMIC DNA]</scope>
    <source>
        <strain evidence="2">NP_8</strain>
    </source>
</reference>
<feature type="transmembrane region" description="Helical" evidence="1">
    <location>
        <begin position="7"/>
        <end position="26"/>
    </location>
</feature>
<keyword evidence="1" id="KW-0812">Transmembrane</keyword>
<evidence type="ECO:0000256" key="1">
    <source>
        <dbReference type="SAM" id="Phobius"/>
    </source>
</evidence>
<proteinExistence type="predicted"/>
<evidence type="ECO:0000313" key="2">
    <source>
        <dbReference type="EMBL" id="TMI76447.1"/>
    </source>
</evidence>
<feature type="transmembrane region" description="Helical" evidence="1">
    <location>
        <begin position="251"/>
        <end position="273"/>
    </location>
</feature>
<dbReference type="PANTHER" id="PTHR41324">
    <property type="entry name" value="MEMBRANE PROTEIN-RELATED"/>
    <property type="match status" value="1"/>
</dbReference>
<dbReference type="PANTHER" id="PTHR41324:SF1">
    <property type="entry name" value="DUF2232 DOMAIN-CONTAINING PROTEIN"/>
    <property type="match status" value="1"/>
</dbReference>
<dbReference type="AlphaFoldDB" id="A0A537IYW4"/>
<feature type="transmembrane region" description="Helical" evidence="1">
    <location>
        <begin position="57"/>
        <end position="84"/>
    </location>
</feature>
<dbReference type="Proteomes" id="UP000318834">
    <property type="component" value="Unassembled WGS sequence"/>
</dbReference>
<feature type="transmembrane region" description="Helical" evidence="1">
    <location>
        <begin position="104"/>
        <end position="127"/>
    </location>
</feature>
<keyword evidence="1" id="KW-0472">Membrane</keyword>
<comment type="caution">
    <text evidence="2">The sequence shown here is derived from an EMBL/GenBank/DDBJ whole genome shotgun (WGS) entry which is preliminary data.</text>
</comment>
<feature type="transmembrane region" description="Helical" evidence="1">
    <location>
        <begin position="217"/>
        <end position="239"/>
    </location>
</feature>
<dbReference type="Pfam" id="PF09991">
    <property type="entry name" value="DUF2232"/>
    <property type="match status" value="1"/>
</dbReference>
<dbReference type="EMBL" id="VBAP01000022">
    <property type="protein sequence ID" value="TMI76447.1"/>
    <property type="molecule type" value="Genomic_DNA"/>
</dbReference>
<name>A0A537IYW4_9BACT</name>
<sequence length="324" mass="34584">MARTVSVRGLTEGAVLAALVTVLALAANYIPLVGLAANFLCPIPLAVLMIRHGLRVAALATVVAIALGSAISGPVTGLLILLGFAPVGLAIGFGLRRQWSASTVVLITGGAVLLALILGGVAAKIGIGVDPRVFAREVIEINKRSLDEAAQRYGRLGLDTRQMAASITMMRDFFDYSYRLIPMLLLVGSFISAYLNYEVARLVLRRVGVKAPALPPMSMWGLPAIALWAFPVLSLLAALGARRIAPLEGFGANLAFLIFFVLLSQGVLAGWVLMGKYRFPTWYRVIVILLFSSGPTGLLLFFLGLADAAFDLRRRWRPVASAPS</sequence>
<feature type="transmembrane region" description="Helical" evidence="1">
    <location>
        <begin position="285"/>
        <end position="306"/>
    </location>
</feature>